<dbReference type="EMBL" id="DACXIC010000053">
    <property type="protein sequence ID" value="HAU4359826.1"/>
    <property type="molecule type" value="Genomic_DNA"/>
</dbReference>
<reference evidence="1" key="1">
    <citation type="journal article" date="2018" name="Genome Biol.">
        <title>SKESA: strategic k-mer extension for scrupulous assemblies.</title>
        <authorList>
            <person name="Souvorov A."/>
            <person name="Agarwala R."/>
            <person name="Lipman D.J."/>
        </authorList>
    </citation>
    <scope>NUCLEOTIDE SEQUENCE</scope>
    <source>
        <strain evidence="1">AUSMDU00005748</strain>
    </source>
</reference>
<organism evidence="1 2">
    <name type="scientific">Klebsiella oxytoca</name>
    <dbReference type="NCBI Taxonomy" id="571"/>
    <lineage>
        <taxon>Bacteria</taxon>
        <taxon>Pseudomonadati</taxon>
        <taxon>Pseudomonadota</taxon>
        <taxon>Gammaproteobacteria</taxon>
        <taxon>Enterobacterales</taxon>
        <taxon>Enterobacteriaceae</taxon>
        <taxon>Klebsiella/Raoultella group</taxon>
        <taxon>Klebsiella</taxon>
    </lineage>
</organism>
<evidence type="ECO:0000313" key="2">
    <source>
        <dbReference type="Proteomes" id="UP000868497"/>
    </source>
</evidence>
<name>A0AAD3UTK0_KLEOX</name>
<comment type="caution">
    <text evidence="1">The sequence shown here is derived from an EMBL/GenBank/DDBJ whole genome shotgun (WGS) entry which is preliminary data.</text>
</comment>
<evidence type="ECO:0000313" key="1">
    <source>
        <dbReference type="EMBL" id="HAU4359826.1"/>
    </source>
</evidence>
<accession>A0AAD3UTK0</accession>
<reference evidence="1" key="2">
    <citation type="submission" date="2019-09" db="EMBL/GenBank/DDBJ databases">
        <authorList>
            <consortium name="NCBI Pathogen Detection Project"/>
        </authorList>
    </citation>
    <scope>NUCLEOTIDE SEQUENCE</scope>
    <source>
        <strain evidence="1">AUSMDU00005748</strain>
    </source>
</reference>
<sequence>MTTITIAYDVSNDKVETIKTMLESQQIHNINFNGEEFSIERGDFTSIDKDEAEHVKLLNKIQDIIHGYN</sequence>
<dbReference type="AlphaFoldDB" id="A0AAD3UTK0"/>
<dbReference type="RefSeq" id="WP_202860325.1">
    <property type="nucleotide sequence ID" value="NZ_JAETUX010000001.1"/>
</dbReference>
<dbReference type="Proteomes" id="UP000868497">
    <property type="component" value="Unassembled WGS sequence"/>
</dbReference>
<gene>
    <name evidence="1" type="ORF">F6W21_26215</name>
</gene>
<proteinExistence type="predicted"/>
<protein>
    <submittedName>
        <fullName evidence="1">Uncharacterized protein</fullName>
    </submittedName>
</protein>